<evidence type="ECO:0000256" key="1">
    <source>
        <dbReference type="ARBA" id="ARBA00004917"/>
    </source>
</evidence>
<dbReference type="GO" id="GO:0009231">
    <property type="term" value="P:riboflavin biosynthetic process"/>
    <property type="evidence" value="ECO:0007669"/>
    <property type="project" value="UniProtKB-UniPathway"/>
</dbReference>
<dbReference type="GO" id="GO:0000906">
    <property type="term" value="F:6,7-dimethyl-8-ribityllumazine synthase activity"/>
    <property type="evidence" value="ECO:0007669"/>
    <property type="project" value="UniProtKB-EC"/>
</dbReference>
<dbReference type="InterPro" id="IPR034964">
    <property type="entry name" value="LS"/>
</dbReference>
<dbReference type="InterPro" id="IPR036467">
    <property type="entry name" value="LS/RS_sf"/>
</dbReference>
<dbReference type="Pfam" id="PF00885">
    <property type="entry name" value="DMRL_synthase"/>
    <property type="match status" value="1"/>
</dbReference>
<comment type="similarity">
    <text evidence="2">Belongs to the DMRL synthase family.</text>
</comment>
<dbReference type="HAMAP" id="MF_00178">
    <property type="entry name" value="Lumazine_synth"/>
    <property type="match status" value="1"/>
</dbReference>
<dbReference type="UniPathway" id="UPA00275">
    <property type="reaction ID" value="UER00404"/>
</dbReference>
<evidence type="ECO:0000313" key="7">
    <source>
        <dbReference type="EMBL" id="SUZ79440.1"/>
    </source>
</evidence>
<dbReference type="CDD" id="cd09209">
    <property type="entry name" value="Lumazine_synthase-I"/>
    <property type="match status" value="1"/>
</dbReference>
<organism evidence="7">
    <name type="scientific">marine metagenome</name>
    <dbReference type="NCBI Taxonomy" id="408172"/>
    <lineage>
        <taxon>unclassified sequences</taxon>
        <taxon>metagenomes</taxon>
        <taxon>ecological metagenomes</taxon>
    </lineage>
</organism>
<dbReference type="AlphaFoldDB" id="A0A381QKC3"/>
<sequence>MTRNKTSHEPRGESGGPTGAISHRFALVVSRYHEEITDRLRQGALDALVESGVQSDRIEIYVVPGAFELPFAARQVAESGGFSGVVCLGCLIRGETSHFDFIASAVAHGITAASSETGIPMTFGVLTTNSIEEALARSDEAPKENKGREAALAAVEMVEFSAGLFLPGLLDEE</sequence>
<evidence type="ECO:0000256" key="3">
    <source>
        <dbReference type="ARBA" id="ARBA00012664"/>
    </source>
</evidence>
<evidence type="ECO:0000256" key="5">
    <source>
        <dbReference type="ARBA" id="ARBA00022679"/>
    </source>
</evidence>
<evidence type="ECO:0000256" key="4">
    <source>
        <dbReference type="ARBA" id="ARBA00022619"/>
    </source>
</evidence>
<dbReference type="NCBIfam" id="TIGR00114">
    <property type="entry name" value="lumazine-synth"/>
    <property type="match status" value="1"/>
</dbReference>
<dbReference type="PANTHER" id="PTHR21058">
    <property type="entry name" value="6,7-DIMETHYL-8-RIBITYLLUMAZINE SYNTHASE DMRL SYNTHASE LUMAZINE SYNTHASE"/>
    <property type="match status" value="1"/>
</dbReference>
<keyword evidence="4" id="KW-0686">Riboflavin biosynthesis</keyword>
<dbReference type="GO" id="GO:0009349">
    <property type="term" value="C:riboflavin synthase complex"/>
    <property type="evidence" value="ECO:0007669"/>
    <property type="project" value="InterPro"/>
</dbReference>
<proteinExistence type="inferred from homology"/>
<accession>A0A381QKC3</accession>
<dbReference type="Gene3D" id="3.40.50.960">
    <property type="entry name" value="Lumazine/riboflavin synthase"/>
    <property type="match status" value="1"/>
</dbReference>
<name>A0A381QKC3_9ZZZZ</name>
<gene>
    <name evidence="7" type="ORF">METZ01_LOCUS32294</name>
</gene>
<dbReference type="SUPFAM" id="SSF52121">
    <property type="entry name" value="Lumazine synthase"/>
    <property type="match status" value="1"/>
</dbReference>
<evidence type="ECO:0000256" key="6">
    <source>
        <dbReference type="ARBA" id="ARBA00048785"/>
    </source>
</evidence>
<protein>
    <recommendedName>
        <fullName evidence="3">6,7-dimethyl-8-ribityllumazine synthase</fullName>
        <ecNumber evidence="3">2.5.1.78</ecNumber>
    </recommendedName>
</protein>
<evidence type="ECO:0000256" key="2">
    <source>
        <dbReference type="ARBA" id="ARBA00007424"/>
    </source>
</evidence>
<dbReference type="GO" id="GO:0005829">
    <property type="term" value="C:cytosol"/>
    <property type="evidence" value="ECO:0007669"/>
    <property type="project" value="TreeGrafter"/>
</dbReference>
<dbReference type="EC" id="2.5.1.78" evidence="3"/>
<dbReference type="PANTHER" id="PTHR21058:SF0">
    <property type="entry name" value="6,7-DIMETHYL-8-RIBITYLLUMAZINE SYNTHASE"/>
    <property type="match status" value="1"/>
</dbReference>
<dbReference type="InterPro" id="IPR002180">
    <property type="entry name" value="LS/RS"/>
</dbReference>
<dbReference type="EMBL" id="UINC01001386">
    <property type="protein sequence ID" value="SUZ79440.1"/>
    <property type="molecule type" value="Genomic_DNA"/>
</dbReference>
<comment type="catalytic activity">
    <reaction evidence="6">
        <text>(2S)-2-hydroxy-3-oxobutyl phosphate + 5-amino-6-(D-ribitylamino)uracil = 6,7-dimethyl-8-(1-D-ribityl)lumazine + phosphate + 2 H2O + H(+)</text>
        <dbReference type="Rhea" id="RHEA:26152"/>
        <dbReference type="ChEBI" id="CHEBI:15377"/>
        <dbReference type="ChEBI" id="CHEBI:15378"/>
        <dbReference type="ChEBI" id="CHEBI:15934"/>
        <dbReference type="ChEBI" id="CHEBI:43474"/>
        <dbReference type="ChEBI" id="CHEBI:58201"/>
        <dbReference type="ChEBI" id="CHEBI:58830"/>
        <dbReference type="EC" id="2.5.1.78"/>
    </reaction>
</comment>
<keyword evidence="5" id="KW-0808">Transferase</keyword>
<reference evidence="7" key="1">
    <citation type="submission" date="2018-05" db="EMBL/GenBank/DDBJ databases">
        <authorList>
            <person name="Lanie J.A."/>
            <person name="Ng W.-L."/>
            <person name="Kazmierczak K.M."/>
            <person name="Andrzejewski T.M."/>
            <person name="Davidsen T.M."/>
            <person name="Wayne K.J."/>
            <person name="Tettelin H."/>
            <person name="Glass J.I."/>
            <person name="Rusch D."/>
            <person name="Podicherti R."/>
            <person name="Tsui H.-C.T."/>
            <person name="Winkler M.E."/>
        </authorList>
    </citation>
    <scope>NUCLEOTIDE SEQUENCE</scope>
</reference>
<comment type="pathway">
    <text evidence="1">Cofactor biosynthesis; riboflavin biosynthesis; riboflavin from 2-hydroxy-3-oxobutyl phosphate and 5-amino-6-(D-ribitylamino)uracil: step 1/2.</text>
</comment>